<proteinExistence type="predicted"/>
<keyword evidence="2" id="KW-1185">Reference proteome</keyword>
<dbReference type="Gramene" id="mRNA:HanXRQr2_Chr11g0471371">
    <property type="protein sequence ID" value="CDS:HanXRQr2_Chr11g0471371.1"/>
    <property type="gene ID" value="HanXRQr2_Chr11g0471371"/>
</dbReference>
<evidence type="ECO:0000313" key="2">
    <source>
        <dbReference type="Proteomes" id="UP000215914"/>
    </source>
</evidence>
<gene>
    <name evidence="1" type="ORF">HanXRQr2_Chr11g0471371</name>
</gene>
<organism evidence="1 2">
    <name type="scientific">Helianthus annuus</name>
    <name type="common">Common sunflower</name>
    <dbReference type="NCBI Taxonomy" id="4232"/>
    <lineage>
        <taxon>Eukaryota</taxon>
        <taxon>Viridiplantae</taxon>
        <taxon>Streptophyta</taxon>
        <taxon>Embryophyta</taxon>
        <taxon>Tracheophyta</taxon>
        <taxon>Spermatophyta</taxon>
        <taxon>Magnoliopsida</taxon>
        <taxon>eudicotyledons</taxon>
        <taxon>Gunneridae</taxon>
        <taxon>Pentapetalae</taxon>
        <taxon>asterids</taxon>
        <taxon>campanulids</taxon>
        <taxon>Asterales</taxon>
        <taxon>Asteraceae</taxon>
        <taxon>Asteroideae</taxon>
        <taxon>Heliantheae alliance</taxon>
        <taxon>Heliantheae</taxon>
        <taxon>Helianthus</taxon>
    </lineage>
</organism>
<evidence type="ECO:0000313" key="1">
    <source>
        <dbReference type="EMBL" id="KAF5780390.1"/>
    </source>
</evidence>
<dbReference type="Proteomes" id="UP000215914">
    <property type="component" value="Unassembled WGS sequence"/>
</dbReference>
<dbReference type="EMBL" id="MNCJ02000326">
    <property type="protein sequence ID" value="KAF5780390.1"/>
    <property type="molecule type" value="Genomic_DNA"/>
</dbReference>
<sequence length="90" mass="10350">MYEGGLLEGVVADHDMGGGGQRRCETRRQHRPTRLRLLLNRHRGETDVIPVHESVPVDVQSQQCREDHVVPHRCLRRRFYGAVDDDLSHA</sequence>
<dbReference type="AlphaFoldDB" id="A0A9K3HL56"/>
<accession>A0A9K3HL56</accession>
<reference evidence="1" key="1">
    <citation type="journal article" date="2017" name="Nature">
        <title>The sunflower genome provides insights into oil metabolism, flowering and Asterid evolution.</title>
        <authorList>
            <person name="Badouin H."/>
            <person name="Gouzy J."/>
            <person name="Grassa C.J."/>
            <person name="Murat F."/>
            <person name="Staton S.E."/>
            <person name="Cottret L."/>
            <person name="Lelandais-Briere C."/>
            <person name="Owens G.L."/>
            <person name="Carrere S."/>
            <person name="Mayjonade B."/>
            <person name="Legrand L."/>
            <person name="Gill N."/>
            <person name="Kane N.C."/>
            <person name="Bowers J.E."/>
            <person name="Hubner S."/>
            <person name="Bellec A."/>
            <person name="Berard A."/>
            <person name="Berges H."/>
            <person name="Blanchet N."/>
            <person name="Boniface M.C."/>
            <person name="Brunel D."/>
            <person name="Catrice O."/>
            <person name="Chaidir N."/>
            <person name="Claudel C."/>
            <person name="Donnadieu C."/>
            <person name="Faraut T."/>
            <person name="Fievet G."/>
            <person name="Helmstetter N."/>
            <person name="King M."/>
            <person name="Knapp S.J."/>
            <person name="Lai Z."/>
            <person name="Le Paslier M.C."/>
            <person name="Lippi Y."/>
            <person name="Lorenzon L."/>
            <person name="Mandel J.R."/>
            <person name="Marage G."/>
            <person name="Marchand G."/>
            <person name="Marquand E."/>
            <person name="Bret-Mestries E."/>
            <person name="Morien E."/>
            <person name="Nambeesan S."/>
            <person name="Nguyen T."/>
            <person name="Pegot-Espagnet P."/>
            <person name="Pouilly N."/>
            <person name="Raftis F."/>
            <person name="Sallet E."/>
            <person name="Schiex T."/>
            <person name="Thomas J."/>
            <person name="Vandecasteele C."/>
            <person name="Vares D."/>
            <person name="Vear F."/>
            <person name="Vautrin S."/>
            <person name="Crespi M."/>
            <person name="Mangin B."/>
            <person name="Burke J.M."/>
            <person name="Salse J."/>
            <person name="Munos S."/>
            <person name="Vincourt P."/>
            <person name="Rieseberg L.H."/>
            <person name="Langlade N.B."/>
        </authorList>
    </citation>
    <scope>NUCLEOTIDE SEQUENCE</scope>
    <source>
        <tissue evidence="1">Leaves</tissue>
    </source>
</reference>
<comment type="caution">
    <text evidence="1">The sequence shown here is derived from an EMBL/GenBank/DDBJ whole genome shotgun (WGS) entry which is preliminary data.</text>
</comment>
<reference evidence="1" key="2">
    <citation type="submission" date="2020-06" db="EMBL/GenBank/DDBJ databases">
        <title>Helianthus annuus Genome sequencing and assembly Release 2.</title>
        <authorList>
            <person name="Gouzy J."/>
            <person name="Langlade N."/>
            <person name="Munos S."/>
        </authorList>
    </citation>
    <scope>NUCLEOTIDE SEQUENCE</scope>
    <source>
        <tissue evidence="1">Leaves</tissue>
    </source>
</reference>
<name>A0A9K3HL56_HELAN</name>
<protein>
    <submittedName>
        <fullName evidence="1">Uncharacterized protein</fullName>
    </submittedName>
</protein>